<dbReference type="PROSITE" id="PS51085">
    <property type="entry name" value="2FE2S_FER_2"/>
    <property type="match status" value="1"/>
</dbReference>
<dbReference type="InterPro" id="IPR012675">
    <property type="entry name" value="Beta-grasp_dom_sf"/>
</dbReference>
<dbReference type="PRINTS" id="PR00410">
    <property type="entry name" value="PHEHYDRXLASE"/>
</dbReference>
<dbReference type="EMBL" id="CP048222">
    <property type="protein sequence ID" value="QHT67213.1"/>
    <property type="molecule type" value="Genomic_DNA"/>
</dbReference>
<keyword evidence="8" id="KW-0411">Iron-sulfur</keyword>
<evidence type="ECO:0000259" key="10">
    <source>
        <dbReference type="PROSITE" id="PS51384"/>
    </source>
</evidence>
<dbReference type="InterPro" id="IPR050415">
    <property type="entry name" value="MRET"/>
</dbReference>
<evidence type="ECO:0000259" key="9">
    <source>
        <dbReference type="PROSITE" id="PS51085"/>
    </source>
</evidence>
<dbReference type="AlphaFoldDB" id="A0A6C0GHN2"/>
<dbReference type="InterPro" id="IPR001709">
    <property type="entry name" value="Flavoprot_Pyr_Nucl_cyt_Rdtase"/>
</dbReference>
<dbReference type="Pfam" id="PF00111">
    <property type="entry name" value="Fer2"/>
    <property type="match status" value="1"/>
</dbReference>
<dbReference type="InterPro" id="IPR008333">
    <property type="entry name" value="Cbr1-like_FAD-bd_dom"/>
</dbReference>
<keyword evidence="12" id="KW-1185">Reference proteome</keyword>
<evidence type="ECO:0000256" key="3">
    <source>
        <dbReference type="ARBA" id="ARBA00022714"/>
    </source>
</evidence>
<dbReference type="InterPro" id="IPR001433">
    <property type="entry name" value="OxRdtase_FAD/NAD-bd"/>
</dbReference>
<dbReference type="InterPro" id="IPR001041">
    <property type="entry name" value="2Fe-2S_ferredoxin-type"/>
</dbReference>
<dbReference type="InterPro" id="IPR039261">
    <property type="entry name" value="FNR_nucleotide-bd"/>
</dbReference>
<proteinExistence type="predicted"/>
<sequence>MSTKYHKLKVKQVVRETPDTISIYFKQPFFSKIRYKPGQFLTLLVPINGQVERRSYSMSSCPHTEDELCVTVKRVANGKVSNYLNDHLKPGQELEVMEPMGNFHLDLHPVQRHVVLIGAGSGITPLMSIAKAVLRMESTSIVSLLYGNRSEDSIIFKEILDKLQKQFSGRFQVLHILSRPSHTWTGYRGRLSQSLATKLLNELPKLNVHKMDYYLCGPQGMMEEMQATLLAMQVPAEKIHKESFVTAQATATTKPETEAVSNSVVKTEEVTLRYDGSVYKIKVSPNKTILEAGLDSGLDLPYSCQSGLCTACRGKCLSGKVKMDEEDGLSPQEIKEGFVLPCVSHPLTSDVVIEIG</sequence>
<dbReference type="InterPro" id="IPR036010">
    <property type="entry name" value="2Fe-2S_ferredoxin-like_sf"/>
</dbReference>
<feature type="domain" description="FAD-binding FR-type" evidence="10">
    <location>
        <begin position="3"/>
        <end position="106"/>
    </location>
</feature>
<keyword evidence="6" id="KW-0560">Oxidoreductase</keyword>
<evidence type="ECO:0000256" key="6">
    <source>
        <dbReference type="ARBA" id="ARBA00023002"/>
    </source>
</evidence>
<evidence type="ECO:0000256" key="2">
    <source>
        <dbReference type="ARBA" id="ARBA00022630"/>
    </source>
</evidence>
<dbReference type="SUPFAM" id="SSF52343">
    <property type="entry name" value="Ferredoxin reductase-like, C-terminal NADP-linked domain"/>
    <property type="match status" value="1"/>
</dbReference>
<dbReference type="Pfam" id="PF00970">
    <property type="entry name" value="FAD_binding_6"/>
    <property type="match status" value="1"/>
</dbReference>
<reference evidence="11 12" key="1">
    <citation type="submission" date="2020-01" db="EMBL/GenBank/DDBJ databases">
        <authorList>
            <person name="Kim M.K."/>
        </authorList>
    </citation>
    <scope>NUCLEOTIDE SEQUENCE [LARGE SCALE GENOMIC DNA]</scope>
    <source>
        <strain evidence="11 12">172606-1</strain>
    </source>
</reference>
<keyword evidence="5" id="KW-0274">FAD</keyword>
<dbReference type="SUPFAM" id="SSF54292">
    <property type="entry name" value="2Fe-2S ferredoxin-like"/>
    <property type="match status" value="1"/>
</dbReference>
<dbReference type="Proteomes" id="UP000480178">
    <property type="component" value="Chromosome"/>
</dbReference>
<dbReference type="CDD" id="cd00207">
    <property type="entry name" value="fer2"/>
    <property type="match status" value="1"/>
</dbReference>
<dbReference type="PROSITE" id="PS51384">
    <property type="entry name" value="FAD_FR"/>
    <property type="match status" value="1"/>
</dbReference>
<evidence type="ECO:0000256" key="5">
    <source>
        <dbReference type="ARBA" id="ARBA00022827"/>
    </source>
</evidence>
<dbReference type="SUPFAM" id="SSF63380">
    <property type="entry name" value="Riboflavin synthase domain-like"/>
    <property type="match status" value="1"/>
</dbReference>
<dbReference type="RefSeq" id="WP_162443254.1">
    <property type="nucleotide sequence ID" value="NZ_CP048222.1"/>
</dbReference>
<dbReference type="InterPro" id="IPR017938">
    <property type="entry name" value="Riboflavin_synthase-like_b-brl"/>
</dbReference>
<dbReference type="InterPro" id="IPR006058">
    <property type="entry name" value="2Fe2S_fd_BS"/>
</dbReference>
<evidence type="ECO:0000256" key="7">
    <source>
        <dbReference type="ARBA" id="ARBA00023004"/>
    </source>
</evidence>
<gene>
    <name evidence="11" type="ORF">GXP67_11445</name>
</gene>
<dbReference type="InterPro" id="IPR017927">
    <property type="entry name" value="FAD-bd_FR_type"/>
</dbReference>
<keyword evidence="3" id="KW-0001">2Fe-2S</keyword>
<evidence type="ECO:0000313" key="11">
    <source>
        <dbReference type="EMBL" id="QHT67213.1"/>
    </source>
</evidence>
<dbReference type="PRINTS" id="PR00371">
    <property type="entry name" value="FPNCR"/>
</dbReference>
<dbReference type="PROSITE" id="PS00197">
    <property type="entry name" value="2FE2S_FER_1"/>
    <property type="match status" value="1"/>
</dbReference>
<accession>A0A6C0GHN2</accession>
<keyword evidence="4" id="KW-0479">Metal-binding</keyword>
<dbReference type="Pfam" id="PF00175">
    <property type="entry name" value="NAD_binding_1"/>
    <property type="match status" value="1"/>
</dbReference>
<dbReference type="KEGG" id="rhoz:GXP67_11445"/>
<dbReference type="GO" id="GO:0016491">
    <property type="term" value="F:oxidoreductase activity"/>
    <property type="evidence" value="ECO:0007669"/>
    <property type="project" value="UniProtKB-KW"/>
</dbReference>
<dbReference type="GO" id="GO:0046872">
    <property type="term" value="F:metal ion binding"/>
    <property type="evidence" value="ECO:0007669"/>
    <property type="project" value="UniProtKB-KW"/>
</dbReference>
<dbReference type="Gene3D" id="3.40.50.80">
    <property type="entry name" value="Nucleotide-binding domain of ferredoxin-NADP reductase (FNR) module"/>
    <property type="match status" value="1"/>
</dbReference>
<feature type="domain" description="2Fe-2S ferredoxin-type" evidence="9">
    <location>
        <begin position="268"/>
        <end position="356"/>
    </location>
</feature>
<evidence type="ECO:0000256" key="4">
    <source>
        <dbReference type="ARBA" id="ARBA00022723"/>
    </source>
</evidence>
<comment type="cofactor">
    <cofactor evidence="1">
        <name>FAD</name>
        <dbReference type="ChEBI" id="CHEBI:57692"/>
    </cofactor>
</comment>
<dbReference type="PANTHER" id="PTHR47354:SF8">
    <property type="entry name" value="1,2-PHENYLACETYL-COA EPOXIDASE, SUBUNIT E"/>
    <property type="match status" value="1"/>
</dbReference>
<dbReference type="GO" id="GO:0051537">
    <property type="term" value="F:2 iron, 2 sulfur cluster binding"/>
    <property type="evidence" value="ECO:0007669"/>
    <property type="project" value="UniProtKB-KW"/>
</dbReference>
<evidence type="ECO:0000256" key="1">
    <source>
        <dbReference type="ARBA" id="ARBA00001974"/>
    </source>
</evidence>
<dbReference type="CDD" id="cd06214">
    <property type="entry name" value="PA_degradation_oxidoreductase_like"/>
    <property type="match status" value="1"/>
</dbReference>
<dbReference type="Gene3D" id="2.40.30.10">
    <property type="entry name" value="Translation factors"/>
    <property type="match status" value="1"/>
</dbReference>
<organism evidence="11 12">
    <name type="scientific">Rhodocytophaga rosea</name>
    <dbReference type="NCBI Taxonomy" id="2704465"/>
    <lineage>
        <taxon>Bacteria</taxon>
        <taxon>Pseudomonadati</taxon>
        <taxon>Bacteroidota</taxon>
        <taxon>Cytophagia</taxon>
        <taxon>Cytophagales</taxon>
        <taxon>Rhodocytophagaceae</taxon>
        <taxon>Rhodocytophaga</taxon>
    </lineage>
</organism>
<dbReference type="PANTHER" id="PTHR47354">
    <property type="entry name" value="NADH OXIDOREDUCTASE HCR"/>
    <property type="match status" value="1"/>
</dbReference>
<keyword evidence="2" id="KW-0285">Flavoprotein</keyword>
<name>A0A6C0GHN2_9BACT</name>
<dbReference type="Gene3D" id="3.10.20.30">
    <property type="match status" value="1"/>
</dbReference>
<evidence type="ECO:0000313" key="12">
    <source>
        <dbReference type="Proteomes" id="UP000480178"/>
    </source>
</evidence>
<protein>
    <submittedName>
        <fullName evidence="11">Ferredoxin--NADP reductase</fullName>
    </submittedName>
</protein>
<keyword evidence="7" id="KW-0408">Iron</keyword>
<evidence type="ECO:0000256" key="8">
    <source>
        <dbReference type="ARBA" id="ARBA00023014"/>
    </source>
</evidence>
<dbReference type="GO" id="GO:0050660">
    <property type="term" value="F:flavin adenine dinucleotide binding"/>
    <property type="evidence" value="ECO:0007669"/>
    <property type="project" value="TreeGrafter"/>
</dbReference>